<name>A0AAV6SD58_SOLSE</name>
<proteinExistence type="predicted"/>
<feature type="region of interest" description="Disordered" evidence="1">
    <location>
        <begin position="1"/>
        <end position="22"/>
    </location>
</feature>
<evidence type="ECO:0008006" key="4">
    <source>
        <dbReference type="Google" id="ProtNLM"/>
    </source>
</evidence>
<organism evidence="2 3">
    <name type="scientific">Solea senegalensis</name>
    <name type="common">Senegalese sole</name>
    <dbReference type="NCBI Taxonomy" id="28829"/>
    <lineage>
        <taxon>Eukaryota</taxon>
        <taxon>Metazoa</taxon>
        <taxon>Chordata</taxon>
        <taxon>Craniata</taxon>
        <taxon>Vertebrata</taxon>
        <taxon>Euteleostomi</taxon>
        <taxon>Actinopterygii</taxon>
        <taxon>Neopterygii</taxon>
        <taxon>Teleostei</taxon>
        <taxon>Neoteleostei</taxon>
        <taxon>Acanthomorphata</taxon>
        <taxon>Carangaria</taxon>
        <taxon>Pleuronectiformes</taxon>
        <taxon>Pleuronectoidei</taxon>
        <taxon>Soleidae</taxon>
        <taxon>Solea</taxon>
    </lineage>
</organism>
<gene>
    <name evidence="2" type="ORF">JOB18_046301</name>
</gene>
<dbReference type="Proteomes" id="UP000693946">
    <property type="component" value="Linkage Group LG14"/>
</dbReference>
<sequence length="123" mass="13405">MDTVGGGQVGQSINNSGHEDEGAHHLEGVAIMMTKDARKALISPKPISSRLVFATFKTTRVKSAQIIQCYAPTNDASEEDKARFCLNHLLGSTGARDLNVLTGDFNTKIGGQHDRYEGNMEWQ</sequence>
<protein>
    <recommendedName>
        <fullName evidence="4">Endonuclease/exonuclease/phosphatase domain-containing protein</fullName>
    </recommendedName>
</protein>
<evidence type="ECO:0000313" key="2">
    <source>
        <dbReference type="EMBL" id="KAG7514955.1"/>
    </source>
</evidence>
<comment type="caution">
    <text evidence="2">The sequence shown here is derived from an EMBL/GenBank/DDBJ whole genome shotgun (WGS) entry which is preliminary data.</text>
</comment>
<evidence type="ECO:0000313" key="3">
    <source>
        <dbReference type="Proteomes" id="UP000693946"/>
    </source>
</evidence>
<reference evidence="2 3" key="1">
    <citation type="journal article" date="2021" name="Sci. Rep.">
        <title>Chromosome anchoring in Senegalese sole (Solea senegalensis) reveals sex-associated markers and genome rearrangements in flatfish.</title>
        <authorList>
            <person name="Guerrero-Cozar I."/>
            <person name="Gomez-Garrido J."/>
            <person name="Berbel C."/>
            <person name="Martinez-Blanch J.F."/>
            <person name="Alioto T."/>
            <person name="Claros M.G."/>
            <person name="Gagnaire P.A."/>
            <person name="Manchado M."/>
        </authorList>
    </citation>
    <scope>NUCLEOTIDE SEQUENCE [LARGE SCALE GENOMIC DNA]</scope>
    <source>
        <strain evidence="2">Sse05_10M</strain>
    </source>
</reference>
<accession>A0AAV6SD58</accession>
<keyword evidence="3" id="KW-1185">Reference proteome</keyword>
<dbReference type="EMBL" id="JAGKHQ010000006">
    <property type="protein sequence ID" value="KAG7514955.1"/>
    <property type="molecule type" value="Genomic_DNA"/>
</dbReference>
<dbReference type="AlphaFoldDB" id="A0AAV6SD58"/>
<evidence type="ECO:0000256" key="1">
    <source>
        <dbReference type="SAM" id="MobiDB-lite"/>
    </source>
</evidence>